<dbReference type="AlphaFoldDB" id="A0A370DS88"/>
<dbReference type="GO" id="GO:0046872">
    <property type="term" value="F:metal ion binding"/>
    <property type="evidence" value="ECO:0007669"/>
    <property type="project" value="UniProtKB-KW"/>
</dbReference>
<dbReference type="Pfam" id="PF00034">
    <property type="entry name" value="Cytochrom_C"/>
    <property type="match status" value="1"/>
</dbReference>
<name>A0A370DS88_9GAMM</name>
<dbReference type="GO" id="GO:0009055">
    <property type="term" value="F:electron transfer activity"/>
    <property type="evidence" value="ECO:0007669"/>
    <property type="project" value="InterPro"/>
</dbReference>
<evidence type="ECO:0000313" key="8">
    <source>
        <dbReference type="Proteomes" id="UP000254771"/>
    </source>
</evidence>
<keyword evidence="5" id="KW-0732">Signal</keyword>
<dbReference type="EMBL" id="QFXE01000007">
    <property type="protein sequence ID" value="RDH87026.1"/>
    <property type="molecule type" value="Genomic_DNA"/>
</dbReference>
<dbReference type="PROSITE" id="PS51007">
    <property type="entry name" value="CYTC"/>
    <property type="match status" value="1"/>
</dbReference>
<evidence type="ECO:0000256" key="2">
    <source>
        <dbReference type="ARBA" id="ARBA00022723"/>
    </source>
</evidence>
<dbReference type="InterPro" id="IPR036909">
    <property type="entry name" value="Cyt_c-like_dom_sf"/>
</dbReference>
<organism evidence="7 8">
    <name type="scientific">endosymbiont of Escarpia spicata</name>
    <dbReference type="NCBI Taxonomy" id="2200908"/>
    <lineage>
        <taxon>Bacteria</taxon>
        <taxon>Pseudomonadati</taxon>
        <taxon>Pseudomonadota</taxon>
        <taxon>Gammaproteobacteria</taxon>
        <taxon>sulfur-oxidizing symbionts</taxon>
    </lineage>
</organism>
<accession>A0A370DS88</accession>
<evidence type="ECO:0000256" key="1">
    <source>
        <dbReference type="ARBA" id="ARBA00022617"/>
    </source>
</evidence>
<keyword evidence="8" id="KW-1185">Reference proteome</keyword>
<sequence length="138" mass="14085">MIEFNNGRDTDMKKTLNLVVSIITAGLLIALSSTAMADAATGKAVYDGKGACGACHGPAGKGDGPAAAAMNPKPRSFSEGIFNYDTDGDGATGTDIDLFNIIKSGSAAYGGAPTMPGRADIPETEIQALVAYIRTLKI</sequence>
<reference evidence="7 8" key="1">
    <citation type="journal article" date="2018" name="ISME J.">
        <title>Endosymbiont genomes yield clues of tubeworm success.</title>
        <authorList>
            <person name="Li Y."/>
            <person name="Liles M.R."/>
            <person name="Halanych K.M."/>
        </authorList>
    </citation>
    <scope>NUCLEOTIDE SEQUENCE [LARGE SCALE GENOMIC DNA]</scope>
    <source>
        <strain evidence="7">A1462</strain>
    </source>
</reference>
<keyword evidence="3 4" id="KW-0408">Iron</keyword>
<evidence type="ECO:0000256" key="4">
    <source>
        <dbReference type="PROSITE-ProRule" id="PRU00433"/>
    </source>
</evidence>
<dbReference type="Gene3D" id="1.10.760.10">
    <property type="entry name" value="Cytochrome c-like domain"/>
    <property type="match status" value="1"/>
</dbReference>
<evidence type="ECO:0000313" key="7">
    <source>
        <dbReference type="EMBL" id="RDH87026.1"/>
    </source>
</evidence>
<protein>
    <recommendedName>
        <fullName evidence="6">Cytochrome c domain-containing protein</fullName>
    </recommendedName>
</protein>
<gene>
    <name evidence="7" type="ORF">DIZ78_05905</name>
</gene>
<evidence type="ECO:0000259" key="6">
    <source>
        <dbReference type="PROSITE" id="PS51007"/>
    </source>
</evidence>
<proteinExistence type="predicted"/>
<dbReference type="Proteomes" id="UP000254771">
    <property type="component" value="Unassembled WGS sequence"/>
</dbReference>
<keyword evidence="2 4" id="KW-0479">Metal-binding</keyword>
<dbReference type="GO" id="GO:0020037">
    <property type="term" value="F:heme binding"/>
    <property type="evidence" value="ECO:0007669"/>
    <property type="project" value="InterPro"/>
</dbReference>
<comment type="caution">
    <text evidence="7">The sequence shown here is derived from an EMBL/GenBank/DDBJ whole genome shotgun (WGS) entry which is preliminary data.</text>
</comment>
<dbReference type="SUPFAM" id="SSF46626">
    <property type="entry name" value="Cytochrome c"/>
    <property type="match status" value="1"/>
</dbReference>
<feature type="chain" id="PRO_5016918338" description="Cytochrome c domain-containing protein" evidence="5">
    <location>
        <begin position="38"/>
        <end position="138"/>
    </location>
</feature>
<evidence type="ECO:0000256" key="5">
    <source>
        <dbReference type="SAM" id="SignalP"/>
    </source>
</evidence>
<evidence type="ECO:0000256" key="3">
    <source>
        <dbReference type="ARBA" id="ARBA00023004"/>
    </source>
</evidence>
<feature type="domain" description="Cytochrome c" evidence="6">
    <location>
        <begin position="37"/>
        <end position="137"/>
    </location>
</feature>
<dbReference type="InterPro" id="IPR009056">
    <property type="entry name" value="Cyt_c-like_dom"/>
</dbReference>
<feature type="signal peptide" evidence="5">
    <location>
        <begin position="1"/>
        <end position="37"/>
    </location>
</feature>
<keyword evidence="1 4" id="KW-0349">Heme</keyword>